<accession>A0ACC2VJA6</accession>
<protein>
    <submittedName>
        <fullName evidence="1">Uncharacterized protein</fullName>
    </submittedName>
</protein>
<reference evidence="1" key="1">
    <citation type="submission" date="2023-04" db="EMBL/GenBank/DDBJ databases">
        <title>Draft Genome sequencing of Naganishia species isolated from polar environments using Oxford Nanopore Technology.</title>
        <authorList>
            <person name="Leo P."/>
            <person name="Venkateswaran K."/>
        </authorList>
    </citation>
    <scope>NUCLEOTIDE SEQUENCE</scope>
    <source>
        <strain evidence="1">MNA-CCFEE 5423</strain>
    </source>
</reference>
<sequence length="227" mass="25194">MSRPNQSRNTAGAQQQQQAPKPTSNTPAQQGGSSGNSGTTMKRKVLIMGSRSVGKSSLASQFVEPNSFNESYYPTIESTHTKTIKHEGITYDCEIIDTAGQDEYSLFNHKYAVGIHGYILVYSIASRQSFEMIQTLHDKILDFQGVDKVCCVVVGQKCDLNGVRQVKFEEGQALAKKLHANFIETSAKDNKNITDVFDLLMVEMRKSFNPPPEKKKQGWFASWFGGA</sequence>
<evidence type="ECO:0000313" key="1">
    <source>
        <dbReference type="EMBL" id="KAJ9098627.1"/>
    </source>
</evidence>
<organism evidence="1 2">
    <name type="scientific">Naganishia friedmannii</name>
    <dbReference type="NCBI Taxonomy" id="89922"/>
    <lineage>
        <taxon>Eukaryota</taxon>
        <taxon>Fungi</taxon>
        <taxon>Dikarya</taxon>
        <taxon>Basidiomycota</taxon>
        <taxon>Agaricomycotina</taxon>
        <taxon>Tremellomycetes</taxon>
        <taxon>Filobasidiales</taxon>
        <taxon>Filobasidiaceae</taxon>
        <taxon>Naganishia</taxon>
    </lineage>
</organism>
<keyword evidence="2" id="KW-1185">Reference proteome</keyword>
<gene>
    <name evidence="1" type="ORF">QFC21_004274</name>
</gene>
<dbReference type="Proteomes" id="UP001227268">
    <property type="component" value="Unassembled WGS sequence"/>
</dbReference>
<evidence type="ECO:0000313" key="2">
    <source>
        <dbReference type="Proteomes" id="UP001227268"/>
    </source>
</evidence>
<dbReference type="EMBL" id="JASBWT010000014">
    <property type="protein sequence ID" value="KAJ9098627.1"/>
    <property type="molecule type" value="Genomic_DNA"/>
</dbReference>
<comment type="caution">
    <text evidence="1">The sequence shown here is derived from an EMBL/GenBank/DDBJ whole genome shotgun (WGS) entry which is preliminary data.</text>
</comment>
<proteinExistence type="predicted"/>
<name>A0ACC2VJA6_9TREE</name>